<dbReference type="InterPro" id="IPR050164">
    <property type="entry name" value="Peptidase_C19"/>
</dbReference>
<dbReference type="GO" id="GO:0005829">
    <property type="term" value="C:cytosol"/>
    <property type="evidence" value="ECO:0007669"/>
    <property type="project" value="TreeGrafter"/>
</dbReference>
<dbReference type="InterPro" id="IPR028889">
    <property type="entry name" value="USP"/>
</dbReference>
<dbReference type="PROSITE" id="PS50235">
    <property type="entry name" value="USP_3"/>
    <property type="match status" value="1"/>
</dbReference>
<dbReference type="GO" id="GO:0016579">
    <property type="term" value="P:protein deubiquitination"/>
    <property type="evidence" value="ECO:0007669"/>
    <property type="project" value="InterPro"/>
</dbReference>
<dbReference type="InterPro" id="IPR001394">
    <property type="entry name" value="Peptidase_C19_UCH"/>
</dbReference>
<dbReference type="EMBL" id="MTYJ01000042">
    <property type="protein sequence ID" value="OQV19103.1"/>
    <property type="molecule type" value="Genomic_DNA"/>
</dbReference>
<evidence type="ECO:0000256" key="1">
    <source>
        <dbReference type="ARBA" id="ARBA00000707"/>
    </source>
</evidence>
<evidence type="ECO:0000256" key="2">
    <source>
        <dbReference type="ARBA" id="ARBA00009085"/>
    </source>
</evidence>
<reference evidence="10" key="1">
    <citation type="submission" date="2017-01" db="EMBL/GenBank/DDBJ databases">
        <title>Comparative genomics of anhydrobiosis in the tardigrade Hypsibius dujardini.</title>
        <authorList>
            <person name="Yoshida Y."/>
            <person name="Koutsovoulos G."/>
            <person name="Laetsch D."/>
            <person name="Stevens L."/>
            <person name="Kumar S."/>
            <person name="Horikawa D."/>
            <person name="Ishino K."/>
            <person name="Komine S."/>
            <person name="Tomita M."/>
            <person name="Blaxter M."/>
            <person name="Arakawa K."/>
        </authorList>
    </citation>
    <scope>NUCLEOTIDE SEQUENCE [LARGE SCALE GENOMIC DNA]</scope>
    <source>
        <strain evidence="10">Z151</strain>
    </source>
</reference>
<dbReference type="CDD" id="cd02257">
    <property type="entry name" value="Peptidase_C19"/>
    <property type="match status" value="1"/>
</dbReference>
<evidence type="ECO:0000256" key="4">
    <source>
        <dbReference type="ARBA" id="ARBA00022670"/>
    </source>
</evidence>
<dbReference type="GO" id="GO:0005634">
    <property type="term" value="C:nucleus"/>
    <property type="evidence" value="ECO:0007669"/>
    <property type="project" value="TreeGrafter"/>
</dbReference>
<dbReference type="Pfam" id="PF00443">
    <property type="entry name" value="UCH"/>
    <property type="match status" value="1"/>
</dbReference>
<evidence type="ECO:0000256" key="7">
    <source>
        <dbReference type="ARBA" id="ARBA00022807"/>
    </source>
</evidence>
<keyword evidence="4" id="KW-0645">Protease</keyword>
<protein>
    <recommendedName>
        <fullName evidence="3">ubiquitinyl hydrolase 1</fullName>
        <ecNumber evidence="3">3.4.19.12</ecNumber>
    </recommendedName>
</protein>
<dbReference type="GO" id="GO:0006508">
    <property type="term" value="P:proteolysis"/>
    <property type="evidence" value="ECO:0007669"/>
    <property type="project" value="UniProtKB-KW"/>
</dbReference>
<dbReference type="PANTHER" id="PTHR24006:SF888">
    <property type="entry name" value="UBIQUITIN CARBOXYL-TERMINAL HYDROLASE 30"/>
    <property type="match status" value="1"/>
</dbReference>
<evidence type="ECO:0000313" key="10">
    <source>
        <dbReference type="Proteomes" id="UP000192578"/>
    </source>
</evidence>
<sequence length="514" mass="57545">MEDLLLVFLTFFDILEEWLNGNGAIGGEIIVCAGAFGSIILLKYLLLRSERLQTPPPPDSTGEIIFKRDRNTENDVEEEECGNGDLARRRVEEYSPGRFELSEKSSVAELIRGEPRVTGLQNLGNTCYVNGLLQALACVSEFYDWMAHSSKLVCLPSSRPHPLPSVSETPFLSRPPPKPHAQRMSLFFHSLWKVMNVINSRDKDYQNGHSFAATALVKVMFGGSGGRFQHYQQDPDELFLFMMNMLTAATAGPYEFLNETLDHFANCGLISAAGPHSVPLDRPNAGKPWLSMPLQGLFHQDLYCVVCKTYRPQPLEMFHSLSLTLPDRGRGKNQYHELEHLLEKYFTPADLDAVDCPTCASRTRHIGDGLKSVRTPHLKRISIAKGPKILCLHIRRAVWDGGDGWKRSDKVSFPSTLSIQKYSFLRHIGGNHSLPNQKSPLSQSLYSLKSVLVHMGASSSGGHIVTYRKGPVHSSMAEAWYFTSDQLVRPASWTEVESSNPYMLFYELIKPSSA</sequence>
<gene>
    <name evidence="9" type="ORF">BV898_06743</name>
</gene>
<organism evidence="9 10">
    <name type="scientific">Hypsibius exemplaris</name>
    <name type="common">Freshwater tardigrade</name>
    <dbReference type="NCBI Taxonomy" id="2072580"/>
    <lineage>
        <taxon>Eukaryota</taxon>
        <taxon>Metazoa</taxon>
        <taxon>Ecdysozoa</taxon>
        <taxon>Tardigrada</taxon>
        <taxon>Eutardigrada</taxon>
        <taxon>Parachela</taxon>
        <taxon>Hypsibioidea</taxon>
        <taxon>Hypsibiidae</taxon>
        <taxon>Hypsibius</taxon>
    </lineage>
</organism>
<dbReference type="Gene3D" id="3.90.70.10">
    <property type="entry name" value="Cysteine proteinases"/>
    <property type="match status" value="1"/>
</dbReference>
<dbReference type="GO" id="GO:0004843">
    <property type="term" value="F:cysteine-type deubiquitinase activity"/>
    <property type="evidence" value="ECO:0007669"/>
    <property type="project" value="UniProtKB-EC"/>
</dbReference>
<evidence type="ECO:0000259" key="8">
    <source>
        <dbReference type="PROSITE" id="PS50235"/>
    </source>
</evidence>
<keyword evidence="6 9" id="KW-0378">Hydrolase</keyword>
<dbReference type="Proteomes" id="UP000192578">
    <property type="component" value="Unassembled WGS sequence"/>
</dbReference>
<evidence type="ECO:0000313" key="9">
    <source>
        <dbReference type="EMBL" id="OQV19103.1"/>
    </source>
</evidence>
<proteinExistence type="inferred from homology"/>
<dbReference type="SUPFAM" id="SSF54001">
    <property type="entry name" value="Cysteine proteinases"/>
    <property type="match status" value="1"/>
</dbReference>
<keyword evidence="5" id="KW-0833">Ubl conjugation pathway</keyword>
<comment type="similarity">
    <text evidence="2">Belongs to the peptidase C19 family.</text>
</comment>
<keyword evidence="7" id="KW-0788">Thiol protease</keyword>
<dbReference type="InterPro" id="IPR038765">
    <property type="entry name" value="Papain-like_cys_pep_sf"/>
</dbReference>
<dbReference type="AlphaFoldDB" id="A0A1W0WVC9"/>
<name>A0A1W0WVC9_HYPEX</name>
<evidence type="ECO:0000256" key="5">
    <source>
        <dbReference type="ARBA" id="ARBA00022786"/>
    </source>
</evidence>
<comment type="catalytic activity">
    <reaction evidence="1">
        <text>Thiol-dependent hydrolysis of ester, thioester, amide, peptide and isopeptide bonds formed by the C-terminal Gly of ubiquitin (a 76-residue protein attached to proteins as an intracellular targeting signal).</text>
        <dbReference type="EC" id="3.4.19.12"/>
    </reaction>
</comment>
<accession>A0A1W0WVC9</accession>
<dbReference type="OrthoDB" id="2248014at2759"/>
<feature type="domain" description="USP" evidence="8">
    <location>
        <begin position="118"/>
        <end position="509"/>
    </location>
</feature>
<comment type="caution">
    <text evidence="9">The sequence shown here is derived from an EMBL/GenBank/DDBJ whole genome shotgun (WGS) entry which is preliminary data.</text>
</comment>
<evidence type="ECO:0000256" key="3">
    <source>
        <dbReference type="ARBA" id="ARBA00012759"/>
    </source>
</evidence>
<dbReference type="EC" id="3.4.19.12" evidence="3"/>
<evidence type="ECO:0000256" key="6">
    <source>
        <dbReference type="ARBA" id="ARBA00022801"/>
    </source>
</evidence>
<dbReference type="PANTHER" id="PTHR24006">
    <property type="entry name" value="UBIQUITIN CARBOXYL-TERMINAL HYDROLASE"/>
    <property type="match status" value="1"/>
</dbReference>
<keyword evidence="10" id="KW-1185">Reference proteome</keyword>